<organism evidence="1">
    <name type="scientific">uncultured Caudovirales phage</name>
    <dbReference type="NCBI Taxonomy" id="2100421"/>
    <lineage>
        <taxon>Viruses</taxon>
        <taxon>Duplodnaviria</taxon>
        <taxon>Heunggongvirae</taxon>
        <taxon>Uroviricota</taxon>
        <taxon>Caudoviricetes</taxon>
        <taxon>Peduoviridae</taxon>
        <taxon>Maltschvirus</taxon>
        <taxon>Maltschvirus maltsch</taxon>
    </lineage>
</organism>
<sequence>MSEEMIKKIRTLLMDSLLSRNGVQLTPDVVSEITSELMTRIDDLKIEGVENDGG</sequence>
<evidence type="ECO:0000313" key="6">
    <source>
        <dbReference type="EMBL" id="CAB4220283.1"/>
    </source>
</evidence>
<dbReference type="EMBL" id="LR796511">
    <property type="protein sequence ID" value="CAB4149142.1"/>
    <property type="molecule type" value="Genomic_DNA"/>
</dbReference>
<name>A0A6J5MRN9_9CAUD</name>
<dbReference type="EMBL" id="LR797123">
    <property type="protein sequence ID" value="CAB4188663.1"/>
    <property type="molecule type" value="Genomic_DNA"/>
</dbReference>
<evidence type="ECO:0000313" key="4">
    <source>
        <dbReference type="EMBL" id="CAB4178881.1"/>
    </source>
</evidence>
<evidence type="ECO:0000313" key="2">
    <source>
        <dbReference type="EMBL" id="CAB4167479.1"/>
    </source>
</evidence>
<accession>A0A6J5MRN9</accession>
<dbReference type="EMBL" id="LR796809">
    <property type="protein sequence ID" value="CAB4167479.1"/>
    <property type="molecule type" value="Genomic_DNA"/>
</dbReference>
<evidence type="ECO:0000313" key="1">
    <source>
        <dbReference type="EMBL" id="CAB4149142.1"/>
    </source>
</evidence>
<dbReference type="EMBL" id="LR797494">
    <property type="protein sequence ID" value="CAB4220283.1"/>
    <property type="molecule type" value="Genomic_DNA"/>
</dbReference>
<dbReference type="EMBL" id="LR796903">
    <property type="protein sequence ID" value="CAB4173611.1"/>
    <property type="molecule type" value="Genomic_DNA"/>
</dbReference>
<gene>
    <name evidence="4" type="ORF">UFOVP1026_9</name>
    <name evidence="5" type="ORF">UFOVP1180_46</name>
    <name evidence="6" type="ORF">UFOVP1629_10</name>
    <name evidence="1" type="ORF">UFOVP527_52</name>
    <name evidence="2" type="ORF">UFOVP855_22</name>
    <name evidence="3" type="ORF">UFOVP954_52</name>
</gene>
<reference evidence="1" key="1">
    <citation type="submission" date="2020-04" db="EMBL/GenBank/DDBJ databases">
        <authorList>
            <person name="Chiriac C."/>
            <person name="Salcher M."/>
            <person name="Ghai R."/>
            <person name="Kavagutti S V."/>
        </authorList>
    </citation>
    <scope>NUCLEOTIDE SEQUENCE</scope>
</reference>
<protein>
    <submittedName>
        <fullName evidence="1">Uncharacterized protein</fullName>
    </submittedName>
</protein>
<proteinExistence type="predicted"/>
<evidence type="ECO:0000313" key="3">
    <source>
        <dbReference type="EMBL" id="CAB4173611.1"/>
    </source>
</evidence>
<evidence type="ECO:0000313" key="5">
    <source>
        <dbReference type="EMBL" id="CAB4188663.1"/>
    </source>
</evidence>
<dbReference type="EMBL" id="LR796975">
    <property type="protein sequence ID" value="CAB4178881.1"/>
    <property type="molecule type" value="Genomic_DNA"/>
</dbReference>